<evidence type="ECO:0000256" key="7">
    <source>
        <dbReference type="ARBA" id="ARBA00023170"/>
    </source>
</evidence>
<evidence type="ECO:0000313" key="9">
    <source>
        <dbReference type="EnsemblMetazoa" id="PPAI013131-PA"/>
    </source>
</evidence>
<organism evidence="9 10">
    <name type="scientific">Phlebotomus papatasi</name>
    <name type="common">Sandfly</name>
    <dbReference type="NCBI Taxonomy" id="29031"/>
    <lineage>
        <taxon>Eukaryota</taxon>
        <taxon>Metazoa</taxon>
        <taxon>Ecdysozoa</taxon>
        <taxon>Arthropoda</taxon>
        <taxon>Hexapoda</taxon>
        <taxon>Insecta</taxon>
        <taxon>Pterygota</taxon>
        <taxon>Neoptera</taxon>
        <taxon>Endopterygota</taxon>
        <taxon>Diptera</taxon>
        <taxon>Nematocera</taxon>
        <taxon>Psychodoidea</taxon>
        <taxon>Psychodidae</taxon>
        <taxon>Phlebotomus</taxon>
        <taxon>Phlebotomus</taxon>
    </lineage>
</organism>
<evidence type="ECO:0000256" key="3">
    <source>
        <dbReference type="ARBA" id="ARBA00022475"/>
    </source>
</evidence>
<evidence type="ECO:0000256" key="4">
    <source>
        <dbReference type="ARBA" id="ARBA00022692"/>
    </source>
</evidence>
<evidence type="ECO:0000256" key="2">
    <source>
        <dbReference type="ARBA" id="ARBA00005327"/>
    </source>
</evidence>
<evidence type="ECO:0000256" key="8">
    <source>
        <dbReference type="PIRNR" id="PIRNR038981"/>
    </source>
</evidence>
<dbReference type="Proteomes" id="UP000092462">
    <property type="component" value="Unassembled WGS sequence"/>
</dbReference>
<dbReference type="PANTHER" id="PTHR21421">
    <property type="entry name" value="GUSTATORY RECEPTOR"/>
    <property type="match status" value="1"/>
</dbReference>
<keyword evidence="3" id="KW-1003">Cell membrane</keyword>
<evidence type="ECO:0000256" key="5">
    <source>
        <dbReference type="ARBA" id="ARBA00022989"/>
    </source>
</evidence>
<dbReference type="AlphaFoldDB" id="A0A240SYM8"/>
<dbReference type="EMBL" id="AJVK01004277">
    <property type="status" value="NOT_ANNOTATED_CDS"/>
    <property type="molecule type" value="Genomic_DNA"/>
</dbReference>
<keyword evidence="8" id="KW-0807">Transducer</keyword>
<name>A0A240SYM8_PHLPP</name>
<comment type="similarity">
    <text evidence="2">Belongs to the insect chemoreceptor superfamily. Gustatory receptor (GR) family. Gr5a subfamily.</text>
</comment>
<keyword evidence="10" id="KW-1185">Reference proteome</keyword>
<dbReference type="InterPro" id="IPR009318">
    <property type="entry name" value="Gustatory_rcpt"/>
</dbReference>
<reference evidence="9" key="1">
    <citation type="submission" date="2022-08" db="UniProtKB">
        <authorList>
            <consortium name="EnsemblMetazoa"/>
        </authorList>
    </citation>
    <scope>IDENTIFICATION</scope>
    <source>
        <strain evidence="9">Israel</strain>
    </source>
</reference>
<evidence type="ECO:0000256" key="6">
    <source>
        <dbReference type="ARBA" id="ARBA00023136"/>
    </source>
</evidence>
<comment type="subcellular location">
    <subcellularLocation>
        <location evidence="1">Cell membrane</location>
        <topology evidence="1">Multi-pass membrane protein</topology>
    </subcellularLocation>
</comment>
<dbReference type="VEuPathDB" id="VectorBase:PPAI013131"/>
<dbReference type="GO" id="GO:0007165">
    <property type="term" value="P:signal transduction"/>
    <property type="evidence" value="ECO:0007669"/>
    <property type="project" value="UniProtKB-KW"/>
</dbReference>
<dbReference type="GO" id="GO:0033041">
    <property type="term" value="F:sweet taste receptor activity"/>
    <property type="evidence" value="ECO:0007669"/>
    <property type="project" value="TreeGrafter"/>
</dbReference>
<dbReference type="PANTHER" id="PTHR21421:SF35">
    <property type="entry name" value="GUSTATORY RECEPTOR FOR SUGAR TASTE 64B-RELATED"/>
    <property type="match status" value="1"/>
</dbReference>
<protein>
    <recommendedName>
        <fullName evidence="8">Gustatory receptor</fullName>
    </recommendedName>
</protein>
<dbReference type="Pfam" id="PF06151">
    <property type="entry name" value="Trehalose_recp"/>
    <property type="match status" value="1"/>
</dbReference>
<keyword evidence="6" id="KW-0472">Membrane</keyword>
<keyword evidence="5" id="KW-1133">Transmembrane helix</keyword>
<keyword evidence="7 8" id="KW-0675">Receptor</keyword>
<sequence length="440" mass="50988">MNRSNTRKIYFRDDSVEEEVERKRKHQAPDSFQNAIGPIIVVAQCLGIMPVIGILTNDRNAVKFKWMAVRTIYSLLVLTGGISELMLTIYRIHNFGLNLINAESLTFFSITTTGQIFFINLARRWPKLIRCWDRAESIFLTRPYRTHGWRLDCKMKILCFIWVALAASEYSGYVTMTLIGINGALNECPGTNVTIQEVFFESQRTHIFYWIRFHDWMIPFLLLINMSLTFCWTYLDLFIMLVGISLAARFNQVTDRIKRMENMIIPESFWTEIRSHYLLLNELVLYVDDRLSLILLLSCASNLYFVCLQLFNSFTSNYSDVISTVFFWYSLLFVMGRAVCVILCVSSINEASKGSLRILRTVPTKHWSIELARFASSISKDTIALTGRKFFYITKRLILVMAGTVVTYELVVFDQVDKDNASAGETGTHPCNWTFRQYHL</sequence>
<proteinExistence type="inferred from homology"/>
<accession>A0A240SYM8</accession>
<evidence type="ECO:0000313" key="10">
    <source>
        <dbReference type="Proteomes" id="UP000092462"/>
    </source>
</evidence>
<dbReference type="VEuPathDB" id="VectorBase:PPAPM1_001665"/>
<dbReference type="EnsemblMetazoa" id="PPAI013131-RA">
    <property type="protein sequence ID" value="PPAI013131-PA"/>
    <property type="gene ID" value="PPAI013131"/>
</dbReference>
<evidence type="ECO:0000256" key="1">
    <source>
        <dbReference type="ARBA" id="ARBA00004651"/>
    </source>
</evidence>
<dbReference type="GO" id="GO:0005886">
    <property type="term" value="C:plasma membrane"/>
    <property type="evidence" value="ECO:0007669"/>
    <property type="project" value="UniProtKB-SubCell"/>
</dbReference>
<dbReference type="PIRSF" id="PIRSF038981">
    <property type="entry name" value="GRP"/>
    <property type="match status" value="1"/>
</dbReference>
<comment type="function">
    <text evidence="8">Plays a role in the sugar gustatory response.</text>
</comment>
<keyword evidence="4" id="KW-0812">Transmembrane</keyword>